<evidence type="ECO:0000313" key="10">
    <source>
        <dbReference type="Proteomes" id="UP000316030"/>
    </source>
</evidence>
<evidence type="ECO:0000256" key="7">
    <source>
        <dbReference type="SAM" id="Phobius"/>
    </source>
</evidence>
<sequence length="246" mass="26564">MLMDISLWSAFVGGIVVFFSPCILPIVPFYLSYMAGVGMNQISGDGQLAPGARLRLIAAAVMFSLGMMTVFTVLGAGAFAVSTLFKQNMDWFSYVAAAIVLVMGLHFLGVYRIGFLDRQFQVNAGDTRNMTVLSSYLVGVAFMAGWTPCVGGVLTGVFMMASTDETAWQGLVMVIVFGAGIVLPFIVAALFTAPFMQFAGHFRKHLGKMEKVMGLLLILFAILILTGSVSEIANWMLEAFPSFQSI</sequence>
<dbReference type="GO" id="GO:0017004">
    <property type="term" value="P:cytochrome complex assembly"/>
    <property type="evidence" value="ECO:0007669"/>
    <property type="project" value="UniProtKB-KW"/>
</dbReference>
<evidence type="ECO:0000256" key="6">
    <source>
        <dbReference type="ARBA" id="ARBA00023136"/>
    </source>
</evidence>
<organism evidence="9 10">
    <name type="scientific">Thalassovita litoralis</name>
    <dbReference type="NCBI Taxonomy" id="1010611"/>
    <lineage>
        <taxon>Bacteria</taxon>
        <taxon>Pseudomonadati</taxon>
        <taxon>Pseudomonadota</taxon>
        <taxon>Alphaproteobacteria</taxon>
        <taxon>Rhodobacterales</taxon>
        <taxon>Roseobacteraceae</taxon>
        <taxon>Thalassovita</taxon>
    </lineage>
</organism>
<feature type="transmembrane region" description="Helical" evidence="7">
    <location>
        <begin position="136"/>
        <end position="161"/>
    </location>
</feature>
<feature type="transmembrane region" description="Helical" evidence="7">
    <location>
        <begin position="54"/>
        <end position="79"/>
    </location>
</feature>
<comment type="subcellular location">
    <subcellularLocation>
        <location evidence="1">Membrane</location>
        <topology evidence="1">Multi-pass membrane protein</topology>
    </subcellularLocation>
</comment>
<feature type="domain" description="Cytochrome C biogenesis protein transmembrane" evidence="8">
    <location>
        <begin position="7"/>
        <end position="225"/>
    </location>
</feature>
<name>A0A521FQ53_9RHOB</name>
<dbReference type="PANTHER" id="PTHR31272:SF4">
    <property type="entry name" value="CYTOCHROME C-TYPE BIOGENESIS PROTEIN HI_1454-RELATED"/>
    <property type="match status" value="1"/>
</dbReference>
<feature type="transmembrane region" description="Helical" evidence="7">
    <location>
        <begin position="212"/>
        <end position="237"/>
    </location>
</feature>
<evidence type="ECO:0000256" key="4">
    <source>
        <dbReference type="ARBA" id="ARBA00022748"/>
    </source>
</evidence>
<feature type="transmembrane region" description="Helical" evidence="7">
    <location>
        <begin position="167"/>
        <end position="191"/>
    </location>
</feature>
<keyword evidence="3 7" id="KW-0812">Transmembrane</keyword>
<protein>
    <submittedName>
        <fullName evidence="9">Cytochrome c-type biogenesis protein</fullName>
    </submittedName>
</protein>
<evidence type="ECO:0000259" key="8">
    <source>
        <dbReference type="Pfam" id="PF02683"/>
    </source>
</evidence>
<feature type="transmembrane region" description="Helical" evidence="7">
    <location>
        <begin position="6"/>
        <end position="33"/>
    </location>
</feature>
<evidence type="ECO:0000313" key="9">
    <source>
        <dbReference type="EMBL" id="SMO98335.1"/>
    </source>
</evidence>
<keyword evidence="10" id="KW-1185">Reference proteome</keyword>
<evidence type="ECO:0000256" key="2">
    <source>
        <dbReference type="ARBA" id="ARBA00006143"/>
    </source>
</evidence>
<evidence type="ECO:0000256" key="3">
    <source>
        <dbReference type="ARBA" id="ARBA00022692"/>
    </source>
</evidence>
<accession>A0A521FQ53</accession>
<feature type="transmembrane region" description="Helical" evidence="7">
    <location>
        <begin position="91"/>
        <end position="115"/>
    </location>
</feature>
<gene>
    <name evidence="9" type="ORF">SAMN06265173_1436</name>
</gene>
<keyword evidence="5 7" id="KW-1133">Transmembrane helix</keyword>
<dbReference type="PANTHER" id="PTHR31272">
    <property type="entry name" value="CYTOCHROME C-TYPE BIOGENESIS PROTEIN HI_1454-RELATED"/>
    <property type="match status" value="1"/>
</dbReference>
<dbReference type="EMBL" id="FXTO01000043">
    <property type="protein sequence ID" value="SMO98335.1"/>
    <property type="molecule type" value="Genomic_DNA"/>
</dbReference>
<dbReference type="InterPro" id="IPR051790">
    <property type="entry name" value="Cytochrome_c-biogenesis_DsbD"/>
</dbReference>
<dbReference type="GO" id="GO:0016020">
    <property type="term" value="C:membrane"/>
    <property type="evidence" value="ECO:0007669"/>
    <property type="project" value="UniProtKB-SubCell"/>
</dbReference>
<dbReference type="Pfam" id="PF02683">
    <property type="entry name" value="DsbD_TM"/>
    <property type="match status" value="1"/>
</dbReference>
<proteinExistence type="inferred from homology"/>
<comment type="similarity">
    <text evidence="2">Belongs to the DsbD family.</text>
</comment>
<reference evidence="9 10" key="1">
    <citation type="submission" date="2017-05" db="EMBL/GenBank/DDBJ databases">
        <authorList>
            <person name="Varghese N."/>
            <person name="Submissions S."/>
        </authorList>
    </citation>
    <scope>NUCLEOTIDE SEQUENCE [LARGE SCALE GENOMIC DNA]</scope>
    <source>
        <strain evidence="9 10">DSM 29506</strain>
    </source>
</reference>
<dbReference type="AlphaFoldDB" id="A0A521FQ53"/>
<dbReference type="Proteomes" id="UP000316030">
    <property type="component" value="Unassembled WGS sequence"/>
</dbReference>
<keyword evidence="4" id="KW-0201">Cytochrome c-type biogenesis</keyword>
<evidence type="ECO:0000256" key="5">
    <source>
        <dbReference type="ARBA" id="ARBA00022989"/>
    </source>
</evidence>
<dbReference type="InterPro" id="IPR003834">
    <property type="entry name" value="Cyt_c_assmbl_TM_dom"/>
</dbReference>
<evidence type="ECO:0000256" key="1">
    <source>
        <dbReference type="ARBA" id="ARBA00004141"/>
    </source>
</evidence>
<keyword evidence="6 7" id="KW-0472">Membrane</keyword>